<gene>
    <name evidence="2" type="ordered locus">Ppha_0586</name>
</gene>
<dbReference type="HOGENOM" id="CLU_890957_0_0_10"/>
<dbReference type="EMBL" id="CP001110">
    <property type="protein sequence ID" value="ACF42897.1"/>
    <property type="molecule type" value="Genomic_DNA"/>
</dbReference>
<keyword evidence="1" id="KW-0472">Membrane</keyword>
<dbReference type="STRING" id="324925.Ppha_0586"/>
<dbReference type="eggNOG" id="COG1376">
    <property type="taxonomic scope" value="Bacteria"/>
</dbReference>
<feature type="transmembrane region" description="Helical" evidence="1">
    <location>
        <begin position="112"/>
        <end position="133"/>
    </location>
</feature>
<keyword evidence="1" id="KW-0812">Transmembrane</keyword>
<proteinExistence type="predicted"/>
<dbReference type="Proteomes" id="UP000002724">
    <property type="component" value="Chromosome"/>
</dbReference>
<keyword evidence="3" id="KW-1185">Reference proteome</keyword>
<evidence type="ECO:0000313" key="2">
    <source>
        <dbReference type="EMBL" id="ACF42897.1"/>
    </source>
</evidence>
<reference evidence="2 3" key="1">
    <citation type="submission" date="2008-06" db="EMBL/GenBank/DDBJ databases">
        <title>Complete sequence of Pelodictyon phaeoclathratiforme BU-1.</title>
        <authorList>
            <consortium name="US DOE Joint Genome Institute"/>
            <person name="Lucas S."/>
            <person name="Copeland A."/>
            <person name="Lapidus A."/>
            <person name="Glavina del Rio T."/>
            <person name="Dalin E."/>
            <person name="Tice H."/>
            <person name="Bruce D."/>
            <person name="Goodwin L."/>
            <person name="Pitluck S."/>
            <person name="Schmutz J."/>
            <person name="Larimer F."/>
            <person name="Land M."/>
            <person name="Hauser L."/>
            <person name="Kyrpides N."/>
            <person name="Mikhailova N."/>
            <person name="Liu Z."/>
            <person name="Li T."/>
            <person name="Zhao F."/>
            <person name="Overmann J."/>
            <person name="Bryant D.A."/>
            <person name="Richardson P."/>
        </authorList>
    </citation>
    <scope>NUCLEOTIDE SEQUENCE [LARGE SCALE GENOMIC DNA]</scope>
    <source>
        <strain evidence="3">DSM 5477 / BU-1</strain>
    </source>
</reference>
<evidence type="ECO:0000313" key="3">
    <source>
        <dbReference type="Proteomes" id="UP000002724"/>
    </source>
</evidence>
<evidence type="ECO:0000256" key="1">
    <source>
        <dbReference type="SAM" id="Phobius"/>
    </source>
</evidence>
<evidence type="ECO:0008006" key="4">
    <source>
        <dbReference type="Google" id="ProtNLM"/>
    </source>
</evidence>
<dbReference type="AlphaFoldDB" id="B4SDF8"/>
<dbReference type="KEGG" id="pph:Ppha_0586"/>
<accession>B4SDF8</accession>
<organism evidence="2 3">
    <name type="scientific">Pelodictyon phaeoclathratiforme (strain DSM 5477 / BU-1)</name>
    <dbReference type="NCBI Taxonomy" id="324925"/>
    <lineage>
        <taxon>Bacteria</taxon>
        <taxon>Pseudomonadati</taxon>
        <taxon>Chlorobiota</taxon>
        <taxon>Chlorobiia</taxon>
        <taxon>Chlorobiales</taxon>
        <taxon>Chlorobiaceae</taxon>
        <taxon>Chlorobium/Pelodictyon group</taxon>
        <taxon>Pelodictyon</taxon>
    </lineage>
</organism>
<name>B4SDF8_PELPB</name>
<protein>
    <recommendedName>
        <fullName evidence="4">YkuD domain-containing protein</fullName>
    </recommendedName>
</protein>
<dbReference type="RefSeq" id="WP_012507392.1">
    <property type="nucleotide sequence ID" value="NC_011060.1"/>
</dbReference>
<keyword evidence="1" id="KW-1133">Transmembrane helix</keyword>
<sequence>MALILNCSYHEENTCIYPDLPINRDDVRHLADICFGSTCIRSLCSFWKRKCVGYTSDTATAAATAAATTTATTAASTSAAAAGTCADACTSSTGAGSQRWSSRLIGTQKYMFRVYFCTLNLALWLVTFLNAAFASEIPVSDASFVAMWVTKVGDNKKYPFIILDKKNAHLFVYSPEGKLIGDAPTLLGMSTGDILPDGIAGKPLSKIPEKDRITQAGRFFARKGYDSHDKVVLWVDFATQLAIHEVINVPGQHRLERLDSPTAKDNRVSWGCINVPVVFFQSTLMGTFSSGKGYVYILPENFPVAEFFGIKE</sequence>